<proteinExistence type="predicted"/>
<reference evidence="1 2" key="1">
    <citation type="journal article" date="2021" name="J. Hered.">
        <title>A chromosome-level genome assembly of the parasitoid wasp, Cotesia glomerata (Hymenoptera: Braconidae).</title>
        <authorList>
            <person name="Pinto B.J."/>
            <person name="Weis J.J."/>
            <person name="Gamble T."/>
            <person name="Ode P.J."/>
            <person name="Paul R."/>
            <person name="Zaspel J.M."/>
        </authorList>
    </citation>
    <scope>NUCLEOTIDE SEQUENCE [LARGE SCALE GENOMIC DNA]</scope>
    <source>
        <strain evidence="1">CgM1</strain>
    </source>
</reference>
<comment type="caution">
    <text evidence="1">The sequence shown here is derived from an EMBL/GenBank/DDBJ whole genome shotgun (WGS) entry which is preliminary data.</text>
</comment>
<organism evidence="1 2">
    <name type="scientific">Cotesia glomerata</name>
    <name type="common">Lepidopteran parasitic wasp</name>
    <name type="synonym">Apanteles glomeratus</name>
    <dbReference type="NCBI Taxonomy" id="32391"/>
    <lineage>
        <taxon>Eukaryota</taxon>
        <taxon>Metazoa</taxon>
        <taxon>Ecdysozoa</taxon>
        <taxon>Arthropoda</taxon>
        <taxon>Hexapoda</taxon>
        <taxon>Insecta</taxon>
        <taxon>Pterygota</taxon>
        <taxon>Neoptera</taxon>
        <taxon>Endopterygota</taxon>
        <taxon>Hymenoptera</taxon>
        <taxon>Apocrita</taxon>
        <taxon>Ichneumonoidea</taxon>
        <taxon>Braconidae</taxon>
        <taxon>Microgastrinae</taxon>
        <taxon>Cotesia</taxon>
    </lineage>
</organism>
<sequence length="135" mass="15699">MHRYMKQELFIVTVALFTRKRPTFARVPPIVSVFVLVITGASAKEQERKSANYRDEIGFEREKENFRHQTSDRDYPRHVLDISVFVHRGSVVSGSDGNANPTSTRRLVQIQRDLPRQLKLKLTRYIDLTIVLESN</sequence>
<dbReference type="Proteomes" id="UP000826195">
    <property type="component" value="Unassembled WGS sequence"/>
</dbReference>
<evidence type="ECO:0000313" key="2">
    <source>
        <dbReference type="Proteomes" id="UP000826195"/>
    </source>
</evidence>
<name>A0AAV7HWU9_COTGL</name>
<dbReference type="AlphaFoldDB" id="A0AAV7HWU9"/>
<evidence type="ECO:0000313" key="1">
    <source>
        <dbReference type="EMBL" id="KAH0539233.1"/>
    </source>
</evidence>
<accession>A0AAV7HWU9</accession>
<keyword evidence="2" id="KW-1185">Reference proteome</keyword>
<gene>
    <name evidence="1" type="ORF">KQX54_002746</name>
</gene>
<protein>
    <submittedName>
        <fullName evidence="1">Uncharacterized protein</fullName>
    </submittedName>
</protein>
<dbReference type="EMBL" id="JAHXZJ010002609">
    <property type="protein sequence ID" value="KAH0539233.1"/>
    <property type="molecule type" value="Genomic_DNA"/>
</dbReference>